<proteinExistence type="predicted"/>
<keyword evidence="3" id="KW-1185">Reference proteome</keyword>
<dbReference type="EMBL" id="ML732934">
    <property type="protein sequence ID" value="KAB8266821.1"/>
    <property type="molecule type" value="Genomic_DNA"/>
</dbReference>
<dbReference type="AlphaFoldDB" id="A0A5N6IJ97"/>
<feature type="region of interest" description="Disordered" evidence="1">
    <location>
        <begin position="1"/>
        <end position="53"/>
    </location>
</feature>
<evidence type="ECO:0000313" key="3">
    <source>
        <dbReference type="Proteomes" id="UP000326289"/>
    </source>
</evidence>
<name>A0A5N6IJ97_9EURO</name>
<evidence type="ECO:0000313" key="2">
    <source>
        <dbReference type="EMBL" id="KAB8266821.1"/>
    </source>
</evidence>
<organism evidence="2 3">
    <name type="scientific">Aspergillus minisclerotigenes</name>
    <dbReference type="NCBI Taxonomy" id="656917"/>
    <lineage>
        <taxon>Eukaryota</taxon>
        <taxon>Fungi</taxon>
        <taxon>Dikarya</taxon>
        <taxon>Ascomycota</taxon>
        <taxon>Pezizomycotina</taxon>
        <taxon>Eurotiomycetes</taxon>
        <taxon>Eurotiomycetidae</taxon>
        <taxon>Eurotiales</taxon>
        <taxon>Aspergillaceae</taxon>
        <taxon>Aspergillus</taxon>
        <taxon>Aspergillus subgen. Circumdati</taxon>
    </lineage>
</organism>
<evidence type="ECO:0000256" key="1">
    <source>
        <dbReference type="SAM" id="MobiDB-lite"/>
    </source>
</evidence>
<accession>A0A5N6IJ97</accession>
<gene>
    <name evidence="2" type="ORF">BDV30DRAFT_221279</name>
</gene>
<protein>
    <submittedName>
        <fullName evidence="2">Uncharacterized protein</fullName>
    </submittedName>
</protein>
<sequence length="53" mass="5976">MLARERLANPNCERKKKRKEKITYQTRRGMSVNPEGNQQEGKRGGVSEGDGEG</sequence>
<feature type="compositionally biased region" description="Polar residues" evidence="1">
    <location>
        <begin position="23"/>
        <end position="39"/>
    </location>
</feature>
<reference evidence="2 3" key="1">
    <citation type="submission" date="2019-04" db="EMBL/GenBank/DDBJ databases">
        <title>Fungal friends and foes A comparative genomics study of 23 Aspergillus species from section Flavi.</title>
        <authorList>
            <consortium name="DOE Joint Genome Institute"/>
            <person name="Kjaerbolling I."/>
            <person name="Vesth T.C."/>
            <person name="Frisvad J.C."/>
            <person name="Nybo J.L."/>
            <person name="Theobald S."/>
            <person name="Kildgaard S."/>
            <person name="Petersen T.I."/>
            <person name="Kuo A."/>
            <person name="Sato A."/>
            <person name="Lyhne E.K."/>
            <person name="Kogle M.E."/>
            <person name="Wiebenga A."/>
            <person name="Kun R.S."/>
            <person name="Lubbers R.J."/>
            <person name="Makela M.R."/>
            <person name="Barry K."/>
            <person name="Chovatia M."/>
            <person name="Clum A."/>
            <person name="Daum C."/>
            <person name="Haridas S."/>
            <person name="He G."/>
            <person name="LaButti K."/>
            <person name="Lipzen A."/>
            <person name="Mondo S."/>
            <person name="Pangilinan J."/>
            <person name="Riley R."/>
            <person name="Salamov A."/>
            <person name="Simmons B.A."/>
            <person name="Magnuson J.K."/>
            <person name="Henrissat B."/>
            <person name="Mortensen U.H."/>
            <person name="Larsen T.O."/>
            <person name="De vries R.P."/>
            <person name="Grigoriev I.V."/>
            <person name="Machida M."/>
            <person name="Baker S.E."/>
            <person name="Andersen M.R."/>
        </authorList>
    </citation>
    <scope>NUCLEOTIDE SEQUENCE [LARGE SCALE GENOMIC DNA]</scope>
    <source>
        <strain evidence="2 3">CBS 117635</strain>
    </source>
</reference>
<dbReference type="Proteomes" id="UP000326289">
    <property type="component" value="Unassembled WGS sequence"/>
</dbReference>